<dbReference type="InterPro" id="IPR020806">
    <property type="entry name" value="PKS_PP-bd"/>
</dbReference>
<dbReference type="Proteomes" id="UP000628086">
    <property type="component" value="Unassembled WGS sequence"/>
</dbReference>
<gene>
    <name evidence="4" type="ORF">HU747_25445</name>
</gene>
<dbReference type="PROSITE" id="PS50075">
    <property type="entry name" value="CARRIER"/>
    <property type="match status" value="1"/>
</dbReference>
<accession>A0ABR6VFT4</accession>
<dbReference type="PANTHER" id="PTHR45527:SF1">
    <property type="entry name" value="FATTY ACID SYNTHASE"/>
    <property type="match status" value="1"/>
</dbReference>
<dbReference type="InterPro" id="IPR009081">
    <property type="entry name" value="PP-bd_ACP"/>
</dbReference>
<keyword evidence="2" id="KW-0597">Phosphoprotein</keyword>
<dbReference type="PANTHER" id="PTHR45527">
    <property type="entry name" value="NONRIBOSOMAL PEPTIDE SYNTHETASE"/>
    <property type="match status" value="1"/>
</dbReference>
<comment type="caution">
    <text evidence="4">The sequence shown here is derived from an EMBL/GenBank/DDBJ whole genome shotgun (WGS) entry which is preliminary data.</text>
</comment>
<reference evidence="4 5" key="1">
    <citation type="journal article" date="2020" name="Microorganisms">
        <title>Reliable Identification of Environmental Pseudomonas Isolates Using the rpoD Gene.</title>
        <authorList>
            <consortium name="The Broad Institute Genome Sequencing Platform"/>
            <person name="Girard L."/>
            <person name="Lood C."/>
            <person name="Rokni-Zadeh H."/>
            <person name="van Noort V."/>
            <person name="Lavigne R."/>
            <person name="De Mot R."/>
        </authorList>
    </citation>
    <scope>NUCLEOTIDE SEQUENCE [LARGE SCALE GENOMIC DNA]</scope>
    <source>
        <strain evidence="4 5">RW7P2</strain>
    </source>
</reference>
<dbReference type="Gene3D" id="3.40.50.1820">
    <property type="entry name" value="alpha/beta hydrolase"/>
    <property type="match status" value="1"/>
</dbReference>
<evidence type="ECO:0000313" key="5">
    <source>
        <dbReference type="Proteomes" id="UP000628086"/>
    </source>
</evidence>
<dbReference type="Pfam" id="PF00550">
    <property type="entry name" value="PP-binding"/>
    <property type="match status" value="1"/>
</dbReference>
<dbReference type="SMART" id="SM00823">
    <property type="entry name" value="PKS_PP"/>
    <property type="match status" value="1"/>
</dbReference>
<keyword evidence="5" id="KW-1185">Reference proteome</keyword>
<dbReference type="RefSeq" id="WP_238346532.1">
    <property type="nucleotide sequence ID" value="NZ_JABWRS010000046.1"/>
</dbReference>
<organism evidence="4 5">
    <name type="scientific">Pseudomonas taiwanensis</name>
    <dbReference type="NCBI Taxonomy" id="470150"/>
    <lineage>
        <taxon>Bacteria</taxon>
        <taxon>Pseudomonadati</taxon>
        <taxon>Pseudomonadota</taxon>
        <taxon>Gammaproteobacteria</taxon>
        <taxon>Pseudomonadales</taxon>
        <taxon>Pseudomonadaceae</taxon>
        <taxon>Pseudomonas</taxon>
    </lineage>
</organism>
<dbReference type="Gene3D" id="3.30.300.30">
    <property type="match status" value="1"/>
</dbReference>
<dbReference type="InterPro" id="IPR036736">
    <property type="entry name" value="ACP-like_sf"/>
</dbReference>
<keyword evidence="1" id="KW-0596">Phosphopantetheine</keyword>
<evidence type="ECO:0000256" key="2">
    <source>
        <dbReference type="ARBA" id="ARBA00022553"/>
    </source>
</evidence>
<name>A0ABR6VFT4_9PSED</name>
<dbReference type="SUPFAM" id="SSF56801">
    <property type="entry name" value="Acetyl-CoA synthetase-like"/>
    <property type="match status" value="1"/>
</dbReference>
<dbReference type="InterPro" id="IPR029058">
    <property type="entry name" value="AB_hydrolase_fold"/>
</dbReference>
<dbReference type="SUPFAM" id="SSF47336">
    <property type="entry name" value="ACP-like"/>
    <property type="match status" value="1"/>
</dbReference>
<evidence type="ECO:0000259" key="3">
    <source>
        <dbReference type="PROSITE" id="PS50075"/>
    </source>
</evidence>
<dbReference type="PROSITE" id="PS00012">
    <property type="entry name" value="PHOSPHOPANTETHEINE"/>
    <property type="match status" value="1"/>
</dbReference>
<evidence type="ECO:0000313" key="4">
    <source>
        <dbReference type="EMBL" id="MBC3478928.1"/>
    </source>
</evidence>
<evidence type="ECO:0000256" key="1">
    <source>
        <dbReference type="ARBA" id="ARBA00022450"/>
    </source>
</evidence>
<feature type="domain" description="Carrier" evidence="3">
    <location>
        <begin position="63"/>
        <end position="138"/>
    </location>
</feature>
<sequence>AHQPDSPQLGEQLKARLRSLLPDYMVPTYLVLLTSLPLSPNGKLDRKALPAVDAAPTCARFRAPQTELERQLALIWQEVLGLERVGLDDDFFALGGHSLQAVMLLSRIRGAFGVELPVKEFYELRQLGQLATHLQGDAGQAADELDLIFGALDELEESNA</sequence>
<dbReference type="EMBL" id="JABWRS010000046">
    <property type="protein sequence ID" value="MBC3478928.1"/>
    <property type="molecule type" value="Genomic_DNA"/>
</dbReference>
<feature type="non-terminal residue" evidence="4">
    <location>
        <position position="1"/>
    </location>
</feature>
<proteinExistence type="predicted"/>
<dbReference type="InterPro" id="IPR006162">
    <property type="entry name" value="Ppantetheine_attach_site"/>
</dbReference>
<protein>
    <submittedName>
        <fullName evidence="4">Non-ribosomal peptide synthetase</fullName>
    </submittedName>
</protein>
<dbReference type="InterPro" id="IPR045851">
    <property type="entry name" value="AMP-bd_C_sf"/>
</dbReference>